<dbReference type="Proteomes" id="UP001072952">
    <property type="component" value="Unassembled WGS sequence"/>
</dbReference>
<evidence type="ECO:0000313" key="2">
    <source>
        <dbReference type="EMBL" id="MCY1583333.1"/>
    </source>
</evidence>
<evidence type="ECO:0000259" key="1">
    <source>
        <dbReference type="SMART" id="SM00470"/>
    </source>
</evidence>
<reference evidence="2" key="1">
    <citation type="journal article" date="2022" name="Int. J. Mol. Sci.">
        <title>Phenotypic and Genotypic Virulence Characterisation of Staphylococcus pettenkoferi Strains Isolated from Human Bloodstream and Diabetic Foot Infections.</title>
        <authorList>
            <person name="Magnan C."/>
            <person name="Ahmad-Mansour N."/>
            <person name="Pouget C."/>
            <person name="Morsli M."/>
            <person name="Huc-Brandt S."/>
            <person name="Pantel A."/>
            <person name="Dunyach-Remy C."/>
            <person name="Sotto A."/>
            <person name="Molle V."/>
            <person name="Lavigne J.-P."/>
        </authorList>
    </citation>
    <scope>NUCLEOTIDE SEQUENCE</scope>
    <source>
        <strain evidence="2">NSP012P</strain>
    </source>
</reference>
<reference evidence="2" key="2">
    <citation type="submission" date="2022-08" db="EMBL/GenBank/DDBJ databases">
        <authorList>
            <person name="Magnan C."/>
        </authorList>
    </citation>
    <scope>NUCLEOTIDE SEQUENCE</scope>
    <source>
        <strain evidence="2">NSP012P</strain>
    </source>
</reference>
<keyword evidence="3" id="KW-1185">Reference proteome</keyword>
<feature type="domain" description="ParB-like N-terminal" evidence="1">
    <location>
        <begin position="8"/>
        <end position="97"/>
    </location>
</feature>
<dbReference type="RefSeq" id="WP_268213454.1">
    <property type="nucleotide sequence ID" value="NZ_JANSLD010000027.1"/>
</dbReference>
<gene>
    <name evidence="2" type="ORF">NW133_07300</name>
</gene>
<dbReference type="SMART" id="SM00470">
    <property type="entry name" value="ParB"/>
    <property type="match status" value="1"/>
</dbReference>
<sequence length="196" mass="23119">METQMHIERMKLDDLTPANYNPRVELNEDDDEYQKIKASLEQFGYVDPIIYNKRTNTIVGGHQRYTVLKDLGYDEADVSVVDLDEQDEKALNVALNKVEGEWDRDKLKELLSELEEDKLTLTGFDEDELDSLLNDVNIDDFFEEEEKKPERQEEHDTKLDRAIELLKLTHDKLGDVDDYYKDTDLYQAVEYFLEEE</sequence>
<dbReference type="CDD" id="cd16401">
    <property type="entry name" value="ParB_N_like_MT"/>
    <property type="match status" value="1"/>
</dbReference>
<proteinExistence type="predicted"/>
<protein>
    <submittedName>
        <fullName evidence="2">ParB N-terminal domain-containing protein</fullName>
    </submittedName>
</protein>
<dbReference type="SUPFAM" id="SSF110849">
    <property type="entry name" value="ParB/Sulfiredoxin"/>
    <property type="match status" value="1"/>
</dbReference>
<dbReference type="InterPro" id="IPR003115">
    <property type="entry name" value="ParB_N"/>
</dbReference>
<dbReference type="EMBL" id="JANSLD010000027">
    <property type="protein sequence ID" value="MCY1583333.1"/>
    <property type="molecule type" value="Genomic_DNA"/>
</dbReference>
<name>A0ABT4BL69_9STAP</name>
<dbReference type="InterPro" id="IPR036086">
    <property type="entry name" value="ParB/Sulfiredoxin_sf"/>
</dbReference>
<dbReference type="Gene3D" id="3.90.1530.10">
    <property type="entry name" value="Conserved hypothetical protein from pyrococcus furiosus pfu- 392566-001, ParB domain"/>
    <property type="match status" value="1"/>
</dbReference>
<accession>A0ABT4BL69</accession>
<dbReference type="Pfam" id="PF02195">
    <property type="entry name" value="ParB_N"/>
    <property type="match status" value="1"/>
</dbReference>
<comment type="caution">
    <text evidence="2">The sequence shown here is derived from an EMBL/GenBank/DDBJ whole genome shotgun (WGS) entry which is preliminary data.</text>
</comment>
<evidence type="ECO:0000313" key="3">
    <source>
        <dbReference type="Proteomes" id="UP001072952"/>
    </source>
</evidence>
<organism evidence="2 3">
    <name type="scientific">Staphylococcus pettenkoferi</name>
    <dbReference type="NCBI Taxonomy" id="170573"/>
    <lineage>
        <taxon>Bacteria</taxon>
        <taxon>Bacillati</taxon>
        <taxon>Bacillota</taxon>
        <taxon>Bacilli</taxon>
        <taxon>Bacillales</taxon>
        <taxon>Staphylococcaceae</taxon>
        <taxon>Staphylococcus</taxon>
    </lineage>
</organism>